<dbReference type="PRINTS" id="PR00344">
    <property type="entry name" value="BCTRLSENSOR"/>
</dbReference>
<evidence type="ECO:0000256" key="2">
    <source>
        <dbReference type="ARBA" id="ARBA00012438"/>
    </source>
</evidence>
<dbReference type="Gene3D" id="3.30.565.10">
    <property type="entry name" value="Histidine kinase-like ATPase, C-terminal domain"/>
    <property type="match status" value="1"/>
</dbReference>
<dbReference type="Pfam" id="PF16927">
    <property type="entry name" value="HisKA_7TM"/>
    <property type="match status" value="1"/>
</dbReference>
<dbReference type="InterPro" id="IPR031621">
    <property type="entry name" value="HisKA_7TM"/>
</dbReference>
<keyword evidence="6" id="KW-0902">Two-component regulatory system</keyword>
<evidence type="ECO:0000256" key="1">
    <source>
        <dbReference type="ARBA" id="ARBA00000085"/>
    </source>
</evidence>
<proteinExistence type="predicted"/>
<dbReference type="SMART" id="SM00388">
    <property type="entry name" value="HisKA"/>
    <property type="match status" value="1"/>
</dbReference>
<keyword evidence="10" id="KW-1185">Reference proteome</keyword>
<feature type="transmembrane region" description="Helical" evidence="7">
    <location>
        <begin position="6"/>
        <end position="26"/>
    </location>
</feature>
<gene>
    <name evidence="9" type="ordered locus">CA_C3391</name>
</gene>
<dbReference type="STRING" id="272562.CA_C3391"/>
<evidence type="ECO:0000256" key="5">
    <source>
        <dbReference type="ARBA" id="ARBA00022777"/>
    </source>
</evidence>
<dbReference type="InterPro" id="IPR050736">
    <property type="entry name" value="Sensor_HK_Regulatory"/>
</dbReference>
<dbReference type="Gene3D" id="3.30.450.20">
    <property type="entry name" value="PAS domain"/>
    <property type="match status" value="1"/>
</dbReference>
<dbReference type="Pfam" id="PF02518">
    <property type="entry name" value="HATPase_c"/>
    <property type="match status" value="1"/>
</dbReference>
<evidence type="ECO:0000256" key="4">
    <source>
        <dbReference type="ARBA" id="ARBA00022679"/>
    </source>
</evidence>
<dbReference type="SUPFAM" id="SSF55874">
    <property type="entry name" value="ATPase domain of HSP90 chaperone/DNA topoisomerase II/histidine kinase"/>
    <property type="match status" value="1"/>
</dbReference>
<keyword evidence="3" id="KW-0597">Phosphoprotein</keyword>
<accession>Q97DT1</accession>
<feature type="transmembrane region" description="Helical" evidence="7">
    <location>
        <begin position="171"/>
        <end position="190"/>
    </location>
</feature>
<dbReference type="Proteomes" id="UP000000814">
    <property type="component" value="Chromosome"/>
</dbReference>
<sequence length="579" mass="65303">MNLLNIYIIEISVVIISIIGFFAYYYKAANGVKSYFFLMTTGFAFSIAAILEHSNFSTSGKIVFRNVEQTILIIYPIISIAIVLDFIGKSKYIKSLPVSMALLVCSAILILIWTDDFHHIMSEETLVINGVLTIRKTLFARTIFLLGDISVVFALVFLARHIASMSKSYRRQAVIILIALVVPILPDLLWDYINQFFEYTTLYIFSFAVMGVILFIGILRYELFSITPIVNETILRSVKIGYLVLDKVGGIIDYNIEANRILGDLGFKLENGGSGYNIISKWNNWYNACSELSEGKLLINLKQFNKQYSVHIYPLYYANNKVIGTVSIFYDITERIRTEKEIQKKSKVLAETNEFKDKLISVIAHDIRNPIAMLLNLVEFIEEDMSVMTEENKEVVAEIIELVRKIFAMVENLLNWVESQKKGIGCSPENYKLILSVKRVVGIVKHKANIKNIKINIRIDESIIVYADKEMIEIVLRNLITNSVKFTDSEGEINIEAKVKGEDVLVSVKDNGIGIDKSIIERLKSGKDIMSLDGTSGEKGSGLGLILCKEFIEKNNGKLSIESRLNEGTTVCFSIPNGS</sequence>
<dbReference type="KEGG" id="cac:CA_C3391"/>
<organism evidence="9 10">
    <name type="scientific">Clostridium acetobutylicum (strain ATCC 824 / DSM 792 / JCM 1419 / IAM 19013 / LMG 5710 / NBRC 13948 / NRRL B-527 / VKM B-1787 / 2291 / W)</name>
    <dbReference type="NCBI Taxonomy" id="272562"/>
    <lineage>
        <taxon>Bacteria</taxon>
        <taxon>Bacillati</taxon>
        <taxon>Bacillota</taxon>
        <taxon>Clostridia</taxon>
        <taxon>Eubacteriales</taxon>
        <taxon>Clostridiaceae</taxon>
        <taxon>Clostridium</taxon>
    </lineage>
</organism>
<feature type="transmembrane region" description="Helical" evidence="7">
    <location>
        <begin position="202"/>
        <end position="221"/>
    </location>
</feature>
<feature type="transmembrane region" description="Helical" evidence="7">
    <location>
        <begin position="71"/>
        <end position="88"/>
    </location>
</feature>
<dbReference type="SMART" id="SM00387">
    <property type="entry name" value="HATPase_c"/>
    <property type="match status" value="1"/>
</dbReference>
<dbReference type="GO" id="GO:0000155">
    <property type="term" value="F:phosphorelay sensor kinase activity"/>
    <property type="evidence" value="ECO:0007669"/>
    <property type="project" value="InterPro"/>
</dbReference>
<dbReference type="Pfam" id="PF00512">
    <property type="entry name" value="HisKA"/>
    <property type="match status" value="1"/>
</dbReference>
<dbReference type="EMBL" id="AE001437">
    <property type="protein sequence ID" value="AAK81321.1"/>
    <property type="molecule type" value="Genomic_DNA"/>
</dbReference>
<dbReference type="HOGENOM" id="CLU_000445_114_58_9"/>
<protein>
    <recommendedName>
        <fullName evidence="2">histidine kinase</fullName>
        <ecNumber evidence="2">2.7.13.3</ecNumber>
    </recommendedName>
</protein>
<dbReference type="PANTHER" id="PTHR43711:SF1">
    <property type="entry name" value="HISTIDINE KINASE 1"/>
    <property type="match status" value="1"/>
</dbReference>
<feature type="transmembrane region" description="Helical" evidence="7">
    <location>
        <begin position="35"/>
        <end position="51"/>
    </location>
</feature>
<dbReference type="AlphaFoldDB" id="Q97DT1"/>
<dbReference type="SUPFAM" id="SSF47384">
    <property type="entry name" value="Homodimeric domain of signal transducing histidine kinase"/>
    <property type="match status" value="1"/>
</dbReference>
<dbReference type="GeneID" id="44999885"/>
<dbReference type="PANTHER" id="PTHR43711">
    <property type="entry name" value="TWO-COMPONENT HISTIDINE KINASE"/>
    <property type="match status" value="1"/>
</dbReference>
<dbReference type="eggNOG" id="COG2205">
    <property type="taxonomic scope" value="Bacteria"/>
</dbReference>
<feature type="domain" description="Histidine kinase" evidence="8">
    <location>
        <begin position="362"/>
        <end position="579"/>
    </location>
</feature>
<dbReference type="CDD" id="cd00075">
    <property type="entry name" value="HATPase"/>
    <property type="match status" value="1"/>
</dbReference>
<dbReference type="EC" id="2.7.13.3" evidence="2"/>
<dbReference type="InterPro" id="IPR036890">
    <property type="entry name" value="HATPase_C_sf"/>
</dbReference>
<dbReference type="OrthoDB" id="9813394at2"/>
<reference evidence="9 10" key="1">
    <citation type="journal article" date="2001" name="J. Bacteriol.">
        <title>Genome sequence and comparative analysis of the solvent-producing bacterium Clostridium acetobutylicum.</title>
        <authorList>
            <person name="Nolling J."/>
            <person name="Breton G."/>
            <person name="Omelchenko M.V."/>
            <person name="Makarova K.S."/>
            <person name="Zeng Q."/>
            <person name="Gibson R."/>
            <person name="Lee H.M."/>
            <person name="Dubois J."/>
            <person name="Qiu D."/>
            <person name="Hitti J."/>
            <person name="Wolf Y.I."/>
            <person name="Tatusov R.L."/>
            <person name="Sabathe F."/>
            <person name="Doucette-Stamm L."/>
            <person name="Soucaille P."/>
            <person name="Daly M.J."/>
            <person name="Bennett G.N."/>
            <person name="Koonin E.V."/>
            <person name="Smith D.R."/>
        </authorList>
    </citation>
    <scope>NUCLEOTIDE SEQUENCE [LARGE SCALE GENOMIC DNA]</scope>
    <source>
        <strain evidence="10">ATCC 824 / DSM 792 / JCM 1419 / LMG 5710 / VKM B-1787</strain>
    </source>
</reference>
<evidence type="ECO:0000256" key="3">
    <source>
        <dbReference type="ARBA" id="ARBA00022553"/>
    </source>
</evidence>
<keyword evidence="5 9" id="KW-0418">Kinase</keyword>
<comment type="catalytic activity">
    <reaction evidence="1">
        <text>ATP + protein L-histidine = ADP + protein N-phospho-L-histidine.</text>
        <dbReference type="EC" id="2.7.13.3"/>
    </reaction>
</comment>
<evidence type="ECO:0000259" key="8">
    <source>
        <dbReference type="PROSITE" id="PS50109"/>
    </source>
</evidence>
<dbReference type="InterPro" id="IPR005467">
    <property type="entry name" value="His_kinase_dom"/>
</dbReference>
<dbReference type="CDD" id="cd00082">
    <property type="entry name" value="HisKA"/>
    <property type="match status" value="1"/>
</dbReference>
<evidence type="ECO:0000256" key="6">
    <source>
        <dbReference type="ARBA" id="ARBA00023012"/>
    </source>
</evidence>
<dbReference type="InterPro" id="IPR003594">
    <property type="entry name" value="HATPase_dom"/>
</dbReference>
<dbReference type="InterPro" id="IPR003661">
    <property type="entry name" value="HisK_dim/P_dom"/>
</dbReference>
<evidence type="ECO:0000256" key="7">
    <source>
        <dbReference type="SAM" id="Phobius"/>
    </source>
</evidence>
<feature type="transmembrane region" description="Helical" evidence="7">
    <location>
        <begin position="95"/>
        <end position="114"/>
    </location>
</feature>
<evidence type="ECO:0000313" key="9">
    <source>
        <dbReference type="EMBL" id="AAK81321.1"/>
    </source>
</evidence>
<keyword evidence="4" id="KW-0808">Transferase</keyword>
<keyword evidence="7" id="KW-1133">Transmembrane helix</keyword>
<dbReference type="InterPro" id="IPR036097">
    <property type="entry name" value="HisK_dim/P_sf"/>
</dbReference>
<keyword evidence="7" id="KW-0812">Transmembrane</keyword>
<dbReference type="InterPro" id="IPR004358">
    <property type="entry name" value="Sig_transdc_His_kin-like_C"/>
</dbReference>
<dbReference type="Gene3D" id="1.10.287.130">
    <property type="match status" value="1"/>
</dbReference>
<keyword evidence="7" id="KW-0472">Membrane</keyword>
<dbReference type="PATRIC" id="fig|272562.8.peg.3573"/>
<dbReference type="PROSITE" id="PS50109">
    <property type="entry name" value="HIS_KIN"/>
    <property type="match status" value="1"/>
</dbReference>
<name>Q97DT1_CLOAB</name>
<dbReference type="RefSeq" id="WP_010966661.1">
    <property type="nucleotide sequence ID" value="NC_003030.1"/>
</dbReference>
<evidence type="ECO:0000313" key="10">
    <source>
        <dbReference type="Proteomes" id="UP000000814"/>
    </source>
</evidence>
<feature type="transmembrane region" description="Helical" evidence="7">
    <location>
        <begin position="138"/>
        <end position="159"/>
    </location>
</feature>
<dbReference type="PIR" id="F97316">
    <property type="entry name" value="F97316"/>
</dbReference>